<gene>
    <name evidence="1" type="ORF">HNR60_001400</name>
</gene>
<accession>A0A7W8DYB5</accession>
<name>A0A7W8DYB5_9BRAD</name>
<dbReference type="AlphaFoldDB" id="A0A7W8DYB5"/>
<comment type="caution">
    <text evidence="1">The sequence shown here is derived from an EMBL/GenBank/DDBJ whole genome shotgun (WGS) entry which is preliminary data.</text>
</comment>
<dbReference type="PANTHER" id="PTHR35866">
    <property type="entry name" value="PUTATIVE-RELATED"/>
    <property type="match status" value="1"/>
</dbReference>
<dbReference type="Proteomes" id="UP000542353">
    <property type="component" value="Unassembled WGS sequence"/>
</dbReference>
<dbReference type="InterPro" id="IPR005358">
    <property type="entry name" value="Puta_zinc/iron-chelating_dom"/>
</dbReference>
<dbReference type="RefSeq" id="WP_184255763.1">
    <property type="nucleotide sequence ID" value="NZ_JACHIH010000005.1"/>
</dbReference>
<sequence>MPMLDQQQIDFRCSICGGCCKGRYVPLSLGETRAWLHRGHRVAILLEAFARQQHASDPRQYIYDANRGAQARSGDLDIYLIAAFAADAIPTCPQLGENHFCNIYEQRPAVCRIYPFEMNPFVAFRTEQKDCPPEAWVAPEEAAAGHRSDNTLAQLIEAARTANVVDAAAKIAICERLGLSVTAWRGNGYAIHTPEIAEFEAAIHVIDTMAEPASNRLDWQIQVHGAGIAQLLSERNAKLFSAEVGHHRFVHFGGPA</sequence>
<evidence type="ECO:0000313" key="2">
    <source>
        <dbReference type="Proteomes" id="UP000542353"/>
    </source>
</evidence>
<dbReference type="PANTHER" id="PTHR35866:SF1">
    <property type="entry name" value="YKGJ FAMILY CYSTEINE CLUSTER PROTEIN"/>
    <property type="match status" value="1"/>
</dbReference>
<keyword evidence="2" id="KW-1185">Reference proteome</keyword>
<reference evidence="1 2" key="1">
    <citation type="submission" date="2020-08" db="EMBL/GenBank/DDBJ databases">
        <title>Genomic Encyclopedia of Type Strains, Phase IV (KMG-IV): sequencing the most valuable type-strain genomes for metagenomic binning, comparative biology and taxonomic classification.</title>
        <authorList>
            <person name="Goeker M."/>
        </authorList>
    </citation>
    <scope>NUCLEOTIDE SEQUENCE [LARGE SCALE GENOMIC DNA]</scope>
    <source>
        <strain evidence="1 2">DSM 12706</strain>
    </source>
</reference>
<proteinExistence type="predicted"/>
<organism evidence="1 2">
    <name type="scientific">Rhodopseudomonas rhenobacensis</name>
    <dbReference type="NCBI Taxonomy" id="87461"/>
    <lineage>
        <taxon>Bacteria</taxon>
        <taxon>Pseudomonadati</taxon>
        <taxon>Pseudomonadota</taxon>
        <taxon>Alphaproteobacteria</taxon>
        <taxon>Hyphomicrobiales</taxon>
        <taxon>Nitrobacteraceae</taxon>
        <taxon>Rhodopseudomonas</taxon>
    </lineage>
</organism>
<protein>
    <submittedName>
        <fullName evidence="1">Fe-S-cluster containining protein</fullName>
    </submittedName>
</protein>
<dbReference type="EMBL" id="JACHIH010000005">
    <property type="protein sequence ID" value="MBB5046652.1"/>
    <property type="molecule type" value="Genomic_DNA"/>
</dbReference>
<dbReference type="Pfam" id="PF03692">
    <property type="entry name" value="CxxCxxCC"/>
    <property type="match status" value="1"/>
</dbReference>
<evidence type="ECO:0000313" key="1">
    <source>
        <dbReference type="EMBL" id="MBB5046652.1"/>
    </source>
</evidence>